<comment type="caution">
    <text evidence="2">The sequence shown here is derived from an EMBL/GenBank/DDBJ whole genome shotgun (WGS) entry which is preliminary data.</text>
</comment>
<dbReference type="Proteomes" id="UP000237271">
    <property type="component" value="Unassembled WGS sequence"/>
</dbReference>
<dbReference type="EMBL" id="NCKW01001843">
    <property type="protein sequence ID" value="POM79086.1"/>
    <property type="molecule type" value="Genomic_DNA"/>
</dbReference>
<dbReference type="AlphaFoldDB" id="A0A2P4YMT2"/>
<evidence type="ECO:0000313" key="3">
    <source>
        <dbReference type="Proteomes" id="UP000237271"/>
    </source>
</evidence>
<sequence length="112" mass="11645">MVEAVVVAGKVVVVVEEEELRPGQLHHGAMLIAGNNGPVRRQNHYSIMKDYWGDAAGMNNRPHLSTEDPDTIAATGDAASDDVAASATPASPPPPQSPTPRTMSGSTGSSNK</sequence>
<keyword evidence="3" id="KW-1185">Reference proteome</keyword>
<gene>
    <name evidence="2" type="ORF">PHPALM_3302</name>
</gene>
<dbReference type="OrthoDB" id="129189at2759"/>
<organism evidence="2 3">
    <name type="scientific">Phytophthora palmivora</name>
    <dbReference type="NCBI Taxonomy" id="4796"/>
    <lineage>
        <taxon>Eukaryota</taxon>
        <taxon>Sar</taxon>
        <taxon>Stramenopiles</taxon>
        <taxon>Oomycota</taxon>
        <taxon>Peronosporomycetes</taxon>
        <taxon>Peronosporales</taxon>
        <taxon>Peronosporaceae</taxon>
        <taxon>Phytophthora</taxon>
    </lineage>
</organism>
<evidence type="ECO:0000313" key="2">
    <source>
        <dbReference type="EMBL" id="POM79086.1"/>
    </source>
</evidence>
<feature type="compositionally biased region" description="Polar residues" evidence="1">
    <location>
        <begin position="101"/>
        <end position="112"/>
    </location>
</feature>
<evidence type="ECO:0000256" key="1">
    <source>
        <dbReference type="SAM" id="MobiDB-lite"/>
    </source>
</evidence>
<accession>A0A2P4YMT2</accession>
<name>A0A2P4YMT2_9STRA</name>
<reference evidence="2 3" key="1">
    <citation type="journal article" date="2017" name="Genome Biol. Evol.">
        <title>Phytophthora megakarya and P. palmivora, closely related causal agents of cacao black pod rot, underwent increases in genome sizes and gene numbers by different mechanisms.</title>
        <authorList>
            <person name="Ali S.S."/>
            <person name="Shao J."/>
            <person name="Lary D.J."/>
            <person name="Kronmiller B."/>
            <person name="Shen D."/>
            <person name="Strem M.D."/>
            <person name="Amoako-Attah I."/>
            <person name="Akrofi A.Y."/>
            <person name="Begoude B.A."/>
            <person name="Ten Hoopen G.M."/>
            <person name="Coulibaly K."/>
            <person name="Kebe B.I."/>
            <person name="Melnick R.L."/>
            <person name="Guiltinan M.J."/>
            <person name="Tyler B.M."/>
            <person name="Meinhardt L.W."/>
            <person name="Bailey B.A."/>
        </authorList>
    </citation>
    <scope>NUCLEOTIDE SEQUENCE [LARGE SCALE GENOMIC DNA]</scope>
    <source>
        <strain evidence="3">sbr112.9</strain>
    </source>
</reference>
<feature type="compositionally biased region" description="Low complexity" evidence="1">
    <location>
        <begin position="73"/>
        <end position="89"/>
    </location>
</feature>
<proteinExistence type="predicted"/>
<feature type="region of interest" description="Disordered" evidence="1">
    <location>
        <begin position="54"/>
        <end position="112"/>
    </location>
</feature>
<protein>
    <submittedName>
        <fullName evidence="2">Uncharacterized protein</fullName>
    </submittedName>
</protein>